<name>A0A9P8LBV0_9PEZI</name>
<reference evidence="1" key="1">
    <citation type="submission" date="2021-03" db="EMBL/GenBank/DDBJ databases">
        <title>Comparative genomics and phylogenomic investigation of the class Geoglossomycetes provide insights into ecological specialization and systematics.</title>
        <authorList>
            <person name="Melie T."/>
            <person name="Pirro S."/>
            <person name="Miller A.N."/>
            <person name="Quandt A."/>
        </authorList>
    </citation>
    <scope>NUCLEOTIDE SEQUENCE</scope>
    <source>
        <strain evidence="1">CAQ_001_2017</strain>
    </source>
</reference>
<dbReference type="EMBL" id="JAGHQM010000634">
    <property type="protein sequence ID" value="KAH0559292.1"/>
    <property type="molecule type" value="Genomic_DNA"/>
</dbReference>
<keyword evidence="2" id="KW-1185">Reference proteome</keyword>
<evidence type="ECO:0000313" key="2">
    <source>
        <dbReference type="Proteomes" id="UP000750711"/>
    </source>
</evidence>
<organism evidence="1 2">
    <name type="scientific">Trichoglossum hirsutum</name>
    <dbReference type="NCBI Taxonomy" id="265104"/>
    <lineage>
        <taxon>Eukaryota</taxon>
        <taxon>Fungi</taxon>
        <taxon>Dikarya</taxon>
        <taxon>Ascomycota</taxon>
        <taxon>Pezizomycotina</taxon>
        <taxon>Geoglossomycetes</taxon>
        <taxon>Geoglossales</taxon>
        <taxon>Geoglossaceae</taxon>
        <taxon>Trichoglossum</taxon>
    </lineage>
</organism>
<evidence type="ECO:0000313" key="1">
    <source>
        <dbReference type="EMBL" id="KAH0559292.1"/>
    </source>
</evidence>
<dbReference type="Proteomes" id="UP000750711">
    <property type="component" value="Unassembled WGS sequence"/>
</dbReference>
<accession>A0A9P8LBV0</accession>
<sequence length="64" mass="7201">MDGGVIYGYEDYDYGVYDTSQGHRKSIWENGNKYIRALSTFERGRPKATACRNWSTAESNGGIS</sequence>
<proteinExistence type="predicted"/>
<dbReference type="AlphaFoldDB" id="A0A9P8LBV0"/>
<gene>
    <name evidence="1" type="ORF">GP486_004191</name>
</gene>
<protein>
    <submittedName>
        <fullName evidence="1">Uncharacterized protein</fullName>
    </submittedName>
</protein>
<comment type="caution">
    <text evidence="1">The sequence shown here is derived from an EMBL/GenBank/DDBJ whole genome shotgun (WGS) entry which is preliminary data.</text>
</comment>